<evidence type="ECO:0000256" key="6">
    <source>
        <dbReference type="ARBA" id="ARBA00023136"/>
    </source>
</evidence>
<dbReference type="EMBL" id="JACXAH010000015">
    <property type="protein sequence ID" value="MBD1373005.1"/>
    <property type="molecule type" value="Genomic_DNA"/>
</dbReference>
<keyword evidence="6 7" id="KW-0472">Membrane</keyword>
<dbReference type="PANTHER" id="PTHR33406:SF6">
    <property type="entry name" value="MEMBRANE PROTEIN YDGH-RELATED"/>
    <property type="match status" value="1"/>
</dbReference>
<keyword evidence="5 7" id="KW-1133">Transmembrane helix</keyword>
<dbReference type="Gene3D" id="1.10.287.950">
    <property type="entry name" value="Methyl-accepting chemotaxis protein"/>
    <property type="match status" value="1"/>
</dbReference>
<dbReference type="RefSeq" id="WP_191142262.1">
    <property type="nucleotide sequence ID" value="NZ_JACXAH010000015.1"/>
</dbReference>
<keyword evidence="10" id="KW-1185">Reference proteome</keyword>
<feature type="transmembrane region" description="Helical" evidence="7">
    <location>
        <begin position="7"/>
        <end position="26"/>
    </location>
</feature>
<feature type="domain" description="SSD" evidence="8">
    <location>
        <begin position="203"/>
        <end position="335"/>
    </location>
</feature>
<sequence>MKKILKARWLVMIAWLIFGITIFFTMPSVDQLVRENSQPKIPGEYKSQIANDLISEMDENNSDGKTISSIIVYHNDQAFTDAEQKKIEEKIKELEKSSTVKVQSIVNPFESDETKERLVSEDKKTVMTIASIELNDYTVSEMHEMLQKEAQIADIETYLTGQDFINNDFANTALEGVKKTEWITVAFILIVLIVIFRSPLTPLISLFTVGISYIVSLGIVAILAEYFGFPFSNSTQTFLILLLFGIGTDYNILLLLRFKEELGNKASVPNAIIRTYQTAGKTVFYSGLVVVVGFSMLILSQFSVYQSAVSIAVGAIFLIVCLFTITPFFMMVLGTKLFWPSKKISQHKESKLWGIFGSFSTKRPLITLLIIALILSPTLFLYQDKLSFNNLKEIDPDYRSITGFNIIADSFGPGESMPTSIVFKHDKKLDTTEGLAFIDNLSEKLRRYPGVSNVYGPTRPTGEKIEDFYTLEQNKQIKEGTTQSQEGVEEIASGLDEASSGLEKASSGDMDDVGQLIDATSQTRNGLSQVEGALKKIETGMSQGASGVSQIDNGLAEIETGLAALASNTTQLSQGLWILLDGTENGEIRGYRDLQKLYEGIATGFKPLREQAQATIDNELAPEAAKEAARKTIDALNNFDNLNDGFKKLNEGIPNDPSKSGLKGVQANLRKLAEAQQKMLDGVREIRKELPQLENGLKQGASGQAKVIDSTQQINSALGQINDGQRQMNDGLQEMQGKLGELQTGLDTSVEGLGQVSEGLGSVNQYLGEVTDTSAASAFFIPAEAIQNEDFQKSLDTYMSDDRKIAQISVALDVDPYSAEAMDIASTINQAVQKEFENTPYKDAVIGIGGVSAQNDDLQQVSSADFNQAITYMLLGISIVLIFLFRSFWLTVFSILSLLIAYFGSLAITEIIYTSGFDLAGLSWSAPFFAFTLIIALGADYTIFLMMRYKEYEMYTPTYAIREAMKRIGGVILSAVIILCGTFASMYPSGVTSLVQVATLVIVALILMLFIMLPLFIPAMIGLWEKVTKSNEKRIERLRRQEMKRSEEQ</sequence>
<feature type="transmembrane region" description="Helical" evidence="7">
    <location>
        <begin position="968"/>
        <end position="987"/>
    </location>
</feature>
<feature type="transmembrane region" description="Helical" evidence="7">
    <location>
        <begin position="365"/>
        <end position="382"/>
    </location>
</feature>
<proteinExistence type="inferred from homology"/>
<feature type="transmembrane region" description="Helical" evidence="7">
    <location>
        <begin position="892"/>
        <end position="913"/>
    </location>
</feature>
<feature type="transmembrane region" description="Helical" evidence="7">
    <location>
        <begin position="869"/>
        <end position="885"/>
    </location>
</feature>
<feature type="transmembrane region" description="Helical" evidence="7">
    <location>
        <begin position="203"/>
        <end position="224"/>
    </location>
</feature>
<dbReference type="SUPFAM" id="SSF82866">
    <property type="entry name" value="Multidrug efflux transporter AcrB transmembrane domain"/>
    <property type="match status" value="2"/>
</dbReference>
<feature type="transmembrane region" description="Helical" evidence="7">
    <location>
        <begin position="283"/>
        <end position="302"/>
    </location>
</feature>
<dbReference type="InterPro" id="IPR050545">
    <property type="entry name" value="Mycobact_MmpL"/>
</dbReference>
<gene>
    <name evidence="9" type="ORF">IC620_11610</name>
</gene>
<dbReference type="Proteomes" id="UP000661691">
    <property type="component" value="Unassembled WGS sequence"/>
</dbReference>
<accession>A0A926RTM6</accession>
<dbReference type="GO" id="GO:0005886">
    <property type="term" value="C:plasma membrane"/>
    <property type="evidence" value="ECO:0007669"/>
    <property type="project" value="UniProtKB-SubCell"/>
</dbReference>
<organism evidence="9 10">
    <name type="scientific">Polycladospora coralii</name>
    <dbReference type="NCBI Taxonomy" id="2771432"/>
    <lineage>
        <taxon>Bacteria</taxon>
        <taxon>Bacillati</taxon>
        <taxon>Bacillota</taxon>
        <taxon>Bacilli</taxon>
        <taxon>Bacillales</taxon>
        <taxon>Thermoactinomycetaceae</taxon>
        <taxon>Polycladospora</taxon>
    </lineage>
</organism>
<dbReference type="Gene3D" id="1.20.1640.10">
    <property type="entry name" value="Multidrug efflux transporter AcrB transmembrane domain"/>
    <property type="match status" value="2"/>
</dbReference>
<dbReference type="InterPro" id="IPR004869">
    <property type="entry name" value="MMPL_dom"/>
</dbReference>
<dbReference type="PROSITE" id="PS50156">
    <property type="entry name" value="SSD"/>
    <property type="match status" value="2"/>
</dbReference>
<name>A0A926RTM6_9BACL</name>
<comment type="subcellular location">
    <subcellularLocation>
        <location evidence="1">Cell membrane</location>
        <topology evidence="1">Multi-pass membrane protein</topology>
    </subcellularLocation>
</comment>
<evidence type="ECO:0000256" key="3">
    <source>
        <dbReference type="ARBA" id="ARBA00022475"/>
    </source>
</evidence>
<evidence type="ECO:0000256" key="2">
    <source>
        <dbReference type="ARBA" id="ARBA00010157"/>
    </source>
</evidence>
<evidence type="ECO:0000259" key="8">
    <source>
        <dbReference type="PROSITE" id="PS50156"/>
    </source>
</evidence>
<feature type="transmembrane region" description="Helical" evidence="7">
    <location>
        <begin position="308"/>
        <end position="333"/>
    </location>
</feature>
<comment type="caution">
    <text evidence="9">The sequence shown here is derived from an EMBL/GenBank/DDBJ whole genome shotgun (WGS) entry which is preliminary data.</text>
</comment>
<feature type="transmembrane region" description="Helical" evidence="7">
    <location>
        <begin position="999"/>
        <end position="1024"/>
    </location>
</feature>
<evidence type="ECO:0000313" key="10">
    <source>
        <dbReference type="Proteomes" id="UP000661691"/>
    </source>
</evidence>
<dbReference type="InterPro" id="IPR000731">
    <property type="entry name" value="SSD"/>
</dbReference>
<dbReference type="PANTHER" id="PTHR33406">
    <property type="entry name" value="MEMBRANE PROTEIN MJ1562-RELATED"/>
    <property type="match status" value="1"/>
</dbReference>
<evidence type="ECO:0000256" key="7">
    <source>
        <dbReference type="SAM" id="Phobius"/>
    </source>
</evidence>
<comment type="similarity">
    <text evidence="2">Belongs to the resistance-nodulation-cell division (RND) (TC 2.A.6) family. MmpL subfamily.</text>
</comment>
<dbReference type="Pfam" id="PF03176">
    <property type="entry name" value="MMPL"/>
    <property type="match status" value="2"/>
</dbReference>
<feature type="transmembrane region" description="Helical" evidence="7">
    <location>
        <begin position="180"/>
        <end position="196"/>
    </location>
</feature>
<evidence type="ECO:0000256" key="1">
    <source>
        <dbReference type="ARBA" id="ARBA00004651"/>
    </source>
</evidence>
<dbReference type="AlphaFoldDB" id="A0A926RTM6"/>
<feature type="domain" description="SSD" evidence="8">
    <location>
        <begin position="888"/>
        <end position="1023"/>
    </location>
</feature>
<evidence type="ECO:0000256" key="4">
    <source>
        <dbReference type="ARBA" id="ARBA00022692"/>
    </source>
</evidence>
<keyword evidence="4 7" id="KW-0812">Transmembrane</keyword>
<feature type="transmembrane region" description="Helical" evidence="7">
    <location>
        <begin position="925"/>
        <end position="947"/>
    </location>
</feature>
<evidence type="ECO:0000256" key="5">
    <source>
        <dbReference type="ARBA" id="ARBA00022989"/>
    </source>
</evidence>
<keyword evidence="3" id="KW-1003">Cell membrane</keyword>
<evidence type="ECO:0000313" key="9">
    <source>
        <dbReference type="EMBL" id="MBD1373005.1"/>
    </source>
</evidence>
<protein>
    <submittedName>
        <fullName evidence="9">MMPL family transporter</fullName>
    </submittedName>
</protein>
<reference evidence="9" key="1">
    <citation type="submission" date="2020-09" db="EMBL/GenBank/DDBJ databases">
        <title>A novel bacterium of genus Hazenella, isolated from South China Sea.</title>
        <authorList>
            <person name="Huang H."/>
            <person name="Mo K."/>
            <person name="Hu Y."/>
        </authorList>
    </citation>
    <scope>NUCLEOTIDE SEQUENCE</scope>
    <source>
        <strain evidence="9">IB182357</strain>
    </source>
</reference>
<feature type="transmembrane region" description="Helical" evidence="7">
    <location>
        <begin position="236"/>
        <end position="256"/>
    </location>
</feature>